<protein>
    <recommendedName>
        <fullName evidence="2">ACT domain-containing protein</fullName>
    </recommendedName>
</protein>
<dbReference type="AlphaFoldDB" id="A0A7N1A754"/>
<dbReference type="InterPro" id="IPR002912">
    <property type="entry name" value="ACT_dom"/>
</dbReference>
<feature type="domain" description="ACT" evidence="2">
    <location>
        <begin position="86"/>
        <end position="128"/>
    </location>
</feature>
<evidence type="ECO:0000259" key="2">
    <source>
        <dbReference type="PROSITE" id="PS51671"/>
    </source>
</evidence>
<evidence type="ECO:0000256" key="1">
    <source>
        <dbReference type="SAM" id="MobiDB-lite"/>
    </source>
</evidence>
<keyword evidence="4" id="KW-1185">Reference proteome</keyword>
<evidence type="ECO:0000313" key="3">
    <source>
        <dbReference type="EnsemblPlants" id="Kaladp0100s0001.1.v1.1"/>
    </source>
</evidence>
<dbReference type="Proteomes" id="UP000594263">
    <property type="component" value="Unplaced"/>
</dbReference>
<organism evidence="3 4">
    <name type="scientific">Kalanchoe fedtschenkoi</name>
    <name type="common">Lavender scallops</name>
    <name type="synonym">South American air plant</name>
    <dbReference type="NCBI Taxonomy" id="63787"/>
    <lineage>
        <taxon>Eukaryota</taxon>
        <taxon>Viridiplantae</taxon>
        <taxon>Streptophyta</taxon>
        <taxon>Embryophyta</taxon>
        <taxon>Tracheophyta</taxon>
        <taxon>Spermatophyta</taxon>
        <taxon>Magnoliopsida</taxon>
        <taxon>eudicotyledons</taxon>
        <taxon>Gunneridae</taxon>
        <taxon>Pentapetalae</taxon>
        <taxon>Saxifragales</taxon>
        <taxon>Crassulaceae</taxon>
        <taxon>Kalanchoe</taxon>
    </lineage>
</organism>
<dbReference type="EnsemblPlants" id="Kaladp0100s0001.1.v1.1">
    <property type="protein sequence ID" value="Kaladp0100s0001.1.v1.1"/>
    <property type="gene ID" value="Kaladp0100s0001.v1.1"/>
</dbReference>
<dbReference type="Gramene" id="Kaladp0100s0001.1.v1.1">
    <property type="protein sequence ID" value="Kaladp0100s0001.1.v1.1"/>
    <property type="gene ID" value="Kaladp0100s0001.v1.1"/>
</dbReference>
<dbReference type="PROSITE" id="PS51671">
    <property type="entry name" value="ACT"/>
    <property type="match status" value="1"/>
</dbReference>
<proteinExistence type="predicted"/>
<name>A0A7N1A754_KALFE</name>
<evidence type="ECO:0000313" key="4">
    <source>
        <dbReference type="Proteomes" id="UP000594263"/>
    </source>
</evidence>
<reference evidence="3" key="1">
    <citation type="submission" date="2021-01" db="UniProtKB">
        <authorList>
            <consortium name="EnsemblPlants"/>
        </authorList>
    </citation>
    <scope>IDENTIFICATION</scope>
</reference>
<sequence length="128" mass="13944">MASHPDTRPAIDIRLAQVHSPANGDNVDSRKSSSSGQIECLSSDFSRSQRHNSLDAELELTVNSLPAHDGERPGSCNPNFSGLMHEITISTYDMPKFLAQLTSILSDIGLNIQEAHAFSTIDPFKSLH</sequence>
<accession>A0A7N1A754</accession>
<feature type="region of interest" description="Disordered" evidence="1">
    <location>
        <begin position="17"/>
        <end position="47"/>
    </location>
</feature>